<keyword evidence="2" id="KW-0863">Zinc-finger</keyword>
<dbReference type="OrthoDB" id="1711136at2759"/>
<dbReference type="GO" id="GO:0004842">
    <property type="term" value="F:ubiquitin-protein transferase activity"/>
    <property type="evidence" value="ECO:0007669"/>
    <property type="project" value="TreeGrafter"/>
</dbReference>
<accession>A0A2G9H4P0</accession>
<dbReference type="AlphaFoldDB" id="A0A2G9H4P0"/>
<organism evidence="4 5">
    <name type="scientific">Handroanthus impetiginosus</name>
    <dbReference type="NCBI Taxonomy" id="429701"/>
    <lineage>
        <taxon>Eukaryota</taxon>
        <taxon>Viridiplantae</taxon>
        <taxon>Streptophyta</taxon>
        <taxon>Embryophyta</taxon>
        <taxon>Tracheophyta</taxon>
        <taxon>Spermatophyta</taxon>
        <taxon>Magnoliopsida</taxon>
        <taxon>eudicotyledons</taxon>
        <taxon>Gunneridae</taxon>
        <taxon>Pentapetalae</taxon>
        <taxon>asterids</taxon>
        <taxon>lamiids</taxon>
        <taxon>Lamiales</taxon>
        <taxon>Bignoniaceae</taxon>
        <taxon>Crescentiina</taxon>
        <taxon>Tabebuia alliance</taxon>
        <taxon>Handroanthus</taxon>
    </lineage>
</organism>
<dbReference type="GO" id="GO:0016874">
    <property type="term" value="F:ligase activity"/>
    <property type="evidence" value="ECO:0007669"/>
    <property type="project" value="UniProtKB-KW"/>
</dbReference>
<dbReference type="PIRSF" id="PIRSF036836">
    <property type="entry name" value="RNase_bind_SBP1"/>
    <property type="match status" value="1"/>
</dbReference>
<reference evidence="5" key="1">
    <citation type="journal article" date="2018" name="Gigascience">
        <title>Genome assembly of the Pink Ipe (Handroanthus impetiginosus, Bignoniaceae), a highly valued, ecologically keystone Neotropical timber forest tree.</title>
        <authorList>
            <person name="Silva-Junior O.B."/>
            <person name="Grattapaglia D."/>
            <person name="Novaes E."/>
            <person name="Collevatti R.G."/>
        </authorList>
    </citation>
    <scope>NUCLEOTIDE SEQUENCE [LARGE SCALE GENOMIC DNA]</scope>
    <source>
        <strain evidence="5">cv. UFG-1</strain>
    </source>
</reference>
<dbReference type="EMBL" id="NKXS01002684">
    <property type="protein sequence ID" value="PIN12482.1"/>
    <property type="molecule type" value="Genomic_DNA"/>
</dbReference>
<keyword evidence="3" id="KW-0862">Zinc</keyword>
<dbReference type="Pfam" id="PF13920">
    <property type="entry name" value="zf-C3HC4_3"/>
    <property type="match status" value="1"/>
</dbReference>
<dbReference type="GO" id="GO:0008270">
    <property type="term" value="F:zinc ion binding"/>
    <property type="evidence" value="ECO:0007669"/>
    <property type="project" value="UniProtKB-KW"/>
</dbReference>
<proteinExistence type="predicted"/>
<keyword evidence="1" id="KW-0479">Metal-binding</keyword>
<dbReference type="InterPro" id="IPR013083">
    <property type="entry name" value="Znf_RING/FYVE/PHD"/>
</dbReference>
<evidence type="ECO:0000256" key="3">
    <source>
        <dbReference type="ARBA" id="ARBA00022833"/>
    </source>
</evidence>
<dbReference type="Gene3D" id="3.30.40.10">
    <property type="entry name" value="Zinc/RING finger domain, C3HC4 (zinc finger)"/>
    <property type="match status" value="1"/>
</dbReference>
<sequence>MAVQAENLCFESLDFGSFAACGYVLGIENGFCPTHLDSCDEMASSSSFSFSGSLPVEFLYSDFQKQSLEMDLFLQLQNQRLRSILQEETRKQTVLLQKYESRIQSLILQKDDELTLARNRTMELQNFLKRAEMEAKIWKKKAAENEAIVCDLNNRLNRVREKDDAVSFCDSSSSKRGKRIEENREKMACKLCQCRNSCVVFFPCRHLCCCKSCESVSGQCPVCETVKETSLEVFLV</sequence>
<evidence type="ECO:0000313" key="5">
    <source>
        <dbReference type="Proteomes" id="UP000231279"/>
    </source>
</evidence>
<dbReference type="PANTHER" id="PTHR42647:SF71">
    <property type="entry name" value="E3 UBIQUITIN-PROTEIN LIGASE BOI"/>
    <property type="match status" value="1"/>
</dbReference>
<protein>
    <submittedName>
        <fullName evidence="4">Putative E3 ubiquitin ligase</fullName>
    </submittedName>
</protein>
<dbReference type="Proteomes" id="UP000231279">
    <property type="component" value="Unassembled WGS sequence"/>
</dbReference>
<keyword evidence="4" id="KW-0436">Ligase</keyword>
<name>A0A2G9H4P0_9LAMI</name>
<evidence type="ECO:0000313" key="4">
    <source>
        <dbReference type="EMBL" id="PIN12482.1"/>
    </source>
</evidence>
<comment type="caution">
    <text evidence="4">The sequence shown here is derived from an EMBL/GenBank/DDBJ whole genome shotgun (WGS) entry which is preliminary data.</text>
</comment>
<keyword evidence="5" id="KW-1185">Reference proteome</keyword>
<dbReference type="PANTHER" id="PTHR42647">
    <property type="entry name" value="SBP (S-RIBONUCLEASE BINDING PROTEIN) FAMILY PROTEIN"/>
    <property type="match status" value="1"/>
</dbReference>
<evidence type="ECO:0000256" key="2">
    <source>
        <dbReference type="ARBA" id="ARBA00022771"/>
    </source>
</evidence>
<gene>
    <name evidence="4" type="ORF">CDL12_14907</name>
</gene>
<evidence type="ECO:0000256" key="1">
    <source>
        <dbReference type="ARBA" id="ARBA00022723"/>
    </source>
</evidence>